<dbReference type="Proteomes" id="UP001353858">
    <property type="component" value="Unassembled WGS sequence"/>
</dbReference>
<keyword evidence="3" id="KW-1185">Reference proteome</keyword>
<dbReference type="AlphaFoldDB" id="A0AAN7P5T8"/>
<dbReference type="EMBL" id="JARPUR010000005">
    <property type="protein sequence ID" value="KAK4876338.1"/>
    <property type="molecule type" value="Genomic_DNA"/>
</dbReference>
<protein>
    <submittedName>
        <fullName evidence="2">Uncharacterized protein</fullName>
    </submittedName>
</protein>
<keyword evidence="1" id="KW-1133">Transmembrane helix</keyword>
<evidence type="ECO:0000256" key="1">
    <source>
        <dbReference type="SAM" id="Phobius"/>
    </source>
</evidence>
<sequence length="147" mass="17743">MDDNRIAKRVYEARTEGKNAVGRPRRKWEEQVKVAAEKRNIQWREVRNLTRDRKTWNKIIKNFFVIYCLTIYFLFCLSFVLFNVFYFHIINFKLFKCNRAFNQLTCSRVMFLLFCFLNLVTLHSERLVLIVCTPHGVFSGWQGLEVF</sequence>
<feature type="transmembrane region" description="Helical" evidence="1">
    <location>
        <begin position="101"/>
        <end position="120"/>
    </location>
</feature>
<organism evidence="2 3">
    <name type="scientific">Aquatica leii</name>
    <dbReference type="NCBI Taxonomy" id="1421715"/>
    <lineage>
        <taxon>Eukaryota</taxon>
        <taxon>Metazoa</taxon>
        <taxon>Ecdysozoa</taxon>
        <taxon>Arthropoda</taxon>
        <taxon>Hexapoda</taxon>
        <taxon>Insecta</taxon>
        <taxon>Pterygota</taxon>
        <taxon>Neoptera</taxon>
        <taxon>Endopterygota</taxon>
        <taxon>Coleoptera</taxon>
        <taxon>Polyphaga</taxon>
        <taxon>Elateriformia</taxon>
        <taxon>Elateroidea</taxon>
        <taxon>Lampyridae</taxon>
        <taxon>Luciolinae</taxon>
        <taxon>Aquatica</taxon>
    </lineage>
</organism>
<gene>
    <name evidence="2" type="ORF">RN001_012760</name>
</gene>
<feature type="transmembrane region" description="Helical" evidence="1">
    <location>
        <begin position="63"/>
        <end position="89"/>
    </location>
</feature>
<evidence type="ECO:0000313" key="2">
    <source>
        <dbReference type="EMBL" id="KAK4876338.1"/>
    </source>
</evidence>
<proteinExistence type="predicted"/>
<keyword evidence="1" id="KW-0472">Membrane</keyword>
<keyword evidence="1" id="KW-0812">Transmembrane</keyword>
<evidence type="ECO:0000313" key="3">
    <source>
        <dbReference type="Proteomes" id="UP001353858"/>
    </source>
</evidence>
<comment type="caution">
    <text evidence="2">The sequence shown here is derived from an EMBL/GenBank/DDBJ whole genome shotgun (WGS) entry which is preliminary data.</text>
</comment>
<accession>A0AAN7P5T8</accession>
<name>A0AAN7P5T8_9COLE</name>
<reference evidence="3" key="1">
    <citation type="submission" date="2023-01" db="EMBL/GenBank/DDBJ databases">
        <title>Key to firefly adult light organ development and bioluminescence: homeobox transcription factors regulate luciferase expression and transportation to peroxisome.</title>
        <authorList>
            <person name="Fu X."/>
        </authorList>
    </citation>
    <scope>NUCLEOTIDE SEQUENCE [LARGE SCALE GENOMIC DNA]</scope>
</reference>